<dbReference type="RefSeq" id="WP_078830382.1">
    <property type="nucleotide sequence ID" value="NZ_FUWH01000002.1"/>
</dbReference>
<accession>A0A1T4LCP2</accession>
<dbReference type="InterPro" id="IPR036866">
    <property type="entry name" value="RibonucZ/Hydroxyglut_hydro"/>
</dbReference>
<feature type="region of interest" description="Disordered" evidence="1">
    <location>
        <begin position="1"/>
        <end position="27"/>
    </location>
</feature>
<dbReference type="AlphaFoldDB" id="A0A1T4LCP2"/>
<evidence type="ECO:0000313" key="4">
    <source>
        <dbReference type="Proteomes" id="UP000190888"/>
    </source>
</evidence>
<dbReference type="GO" id="GO:0005737">
    <property type="term" value="C:cytoplasm"/>
    <property type="evidence" value="ECO:0007669"/>
    <property type="project" value="TreeGrafter"/>
</dbReference>
<dbReference type="Proteomes" id="UP000190888">
    <property type="component" value="Unassembled WGS sequence"/>
</dbReference>
<dbReference type="Gene3D" id="3.60.15.10">
    <property type="entry name" value="Ribonuclease Z/Hydroxyacylglutathione hydrolase-like"/>
    <property type="match status" value="1"/>
</dbReference>
<reference evidence="3 4" key="1">
    <citation type="submission" date="2017-02" db="EMBL/GenBank/DDBJ databases">
        <authorList>
            <person name="Peterson S.W."/>
        </authorList>
    </citation>
    <scope>NUCLEOTIDE SEQUENCE [LARGE SCALE GENOMIC DNA]</scope>
    <source>
        <strain evidence="3 4">DSM 22335</strain>
    </source>
</reference>
<name>A0A1T4LCP2_9BACT</name>
<dbReference type="SUPFAM" id="SSF56281">
    <property type="entry name" value="Metallo-hydrolase/oxidoreductase"/>
    <property type="match status" value="1"/>
</dbReference>
<evidence type="ECO:0000256" key="1">
    <source>
        <dbReference type="SAM" id="MobiDB-lite"/>
    </source>
</evidence>
<dbReference type="PIRSF" id="PIRSF038896">
    <property type="entry name" value="NAPE-PLD"/>
    <property type="match status" value="1"/>
</dbReference>
<feature type="compositionally biased region" description="Polar residues" evidence="1">
    <location>
        <begin position="12"/>
        <end position="23"/>
    </location>
</feature>
<dbReference type="InterPro" id="IPR024884">
    <property type="entry name" value="NAPE-PLD"/>
</dbReference>
<dbReference type="OrthoDB" id="9805728at2"/>
<dbReference type="EMBL" id="FUWH01000002">
    <property type="protein sequence ID" value="SJZ52562.1"/>
    <property type="molecule type" value="Genomic_DNA"/>
</dbReference>
<keyword evidence="4" id="KW-1185">Reference proteome</keyword>
<dbReference type="Pfam" id="PF12706">
    <property type="entry name" value="Lactamase_B_2"/>
    <property type="match status" value="1"/>
</dbReference>
<dbReference type="GO" id="GO:0008270">
    <property type="term" value="F:zinc ion binding"/>
    <property type="evidence" value="ECO:0007669"/>
    <property type="project" value="InterPro"/>
</dbReference>
<feature type="domain" description="Metallo-beta-lactamase" evidence="2">
    <location>
        <begin position="98"/>
        <end position="292"/>
    </location>
</feature>
<protein>
    <submittedName>
        <fullName evidence="3">L-ascorbate metabolism protein UlaG, beta-lactamase superfamily</fullName>
    </submittedName>
</protein>
<dbReference type="STRING" id="413434.SAMN04488132_102438"/>
<dbReference type="GO" id="GO:0070290">
    <property type="term" value="F:N-acylphosphatidylethanolamine-specific phospholipase D activity"/>
    <property type="evidence" value="ECO:0007669"/>
    <property type="project" value="InterPro"/>
</dbReference>
<evidence type="ECO:0000259" key="2">
    <source>
        <dbReference type="Pfam" id="PF12706"/>
    </source>
</evidence>
<dbReference type="InterPro" id="IPR001279">
    <property type="entry name" value="Metallo-B-lactamas"/>
</dbReference>
<dbReference type="PANTHER" id="PTHR15032">
    <property type="entry name" value="N-ACYL-PHOSPHATIDYLETHANOLAMINE-HYDROLYZING PHOSPHOLIPASE D"/>
    <property type="match status" value="1"/>
</dbReference>
<dbReference type="PANTHER" id="PTHR15032:SF4">
    <property type="entry name" value="N-ACYL-PHOSPHATIDYLETHANOLAMINE-HYDROLYZING PHOSPHOLIPASE D"/>
    <property type="match status" value="1"/>
</dbReference>
<organism evidence="3 4">
    <name type="scientific">Sediminibacterium ginsengisoli</name>
    <dbReference type="NCBI Taxonomy" id="413434"/>
    <lineage>
        <taxon>Bacteria</taxon>
        <taxon>Pseudomonadati</taxon>
        <taxon>Bacteroidota</taxon>
        <taxon>Chitinophagia</taxon>
        <taxon>Chitinophagales</taxon>
        <taxon>Chitinophagaceae</taxon>
        <taxon>Sediminibacterium</taxon>
    </lineage>
</organism>
<gene>
    <name evidence="3" type="ORF">SAMN04488132_102438</name>
</gene>
<proteinExistence type="predicted"/>
<sequence length="342" mass="38394">MGLQAFGHKPSGQRQQRIEQSPNYRDGRFQNIEPTAVMREGTSFFKILKDFNNRPASSVPAAPVPAQPFSFGSQTPENPVITWFGHSSYIIRHLGFTLLADPVFSGFASPFPIFGKAFNGTGIFDPAQFPEIDVLLITHDHYDHLDMQTVKALKSKVKQVITPLGVGSHLEYWGFKPEMITELDWWEQASINNDIKLTATPARHFSGRGLARAKTLWASFVLQLPGFRLFLGGDSGYDAQFKKIGEHFGSFDLAILECGQYGYDWPAIHMLPEETVQAALDLHAALLLPVHWAKFRLSNHSWNEPADRVTKSAAEKKLKLVTPMIGESFSLDSAVTRPWWHD</sequence>
<evidence type="ECO:0000313" key="3">
    <source>
        <dbReference type="EMBL" id="SJZ52562.1"/>
    </source>
</evidence>